<dbReference type="Gene3D" id="1.10.260.40">
    <property type="entry name" value="lambda repressor-like DNA-binding domains"/>
    <property type="match status" value="1"/>
</dbReference>
<evidence type="ECO:0000259" key="4">
    <source>
        <dbReference type="PROSITE" id="PS50932"/>
    </source>
</evidence>
<organism evidence="5 6">
    <name type="scientific">Brenneria alni</name>
    <dbReference type="NCBI Taxonomy" id="71656"/>
    <lineage>
        <taxon>Bacteria</taxon>
        <taxon>Pseudomonadati</taxon>
        <taxon>Pseudomonadota</taxon>
        <taxon>Gammaproteobacteria</taxon>
        <taxon>Enterobacterales</taxon>
        <taxon>Pectobacteriaceae</taxon>
        <taxon>Brenneria</taxon>
    </lineage>
</organism>
<proteinExistence type="predicted"/>
<comment type="caution">
    <text evidence="5">The sequence shown here is derived from an EMBL/GenBank/DDBJ whole genome shotgun (WGS) entry which is preliminary data.</text>
</comment>
<feature type="domain" description="HTH lacI-type" evidence="4">
    <location>
        <begin position="1"/>
        <end position="53"/>
    </location>
</feature>
<dbReference type="EMBL" id="MJLZ01000006">
    <property type="protein sequence ID" value="RLM26895.1"/>
    <property type="molecule type" value="Genomic_DNA"/>
</dbReference>
<dbReference type="GO" id="GO:0003700">
    <property type="term" value="F:DNA-binding transcription factor activity"/>
    <property type="evidence" value="ECO:0007669"/>
    <property type="project" value="TreeGrafter"/>
</dbReference>
<dbReference type="PANTHER" id="PTHR30146:SF33">
    <property type="entry name" value="TRANSCRIPTIONAL REGULATOR"/>
    <property type="match status" value="1"/>
</dbReference>
<evidence type="ECO:0000313" key="6">
    <source>
        <dbReference type="Proteomes" id="UP000285648"/>
    </source>
</evidence>
<dbReference type="SMART" id="SM00354">
    <property type="entry name" value="HTH_LACI"/>
    <property type="match status" value="1"/>
</dbReference>
<keyword evidence="3" id="KW-0804">Transcription</keyword>
<dbReference type="RefSeq" id="WP_170158884.1">
    <property type="nucleotide sequence ID" value="NZ_MJLZ01000006.1"/>
</dbReference>
<keyword evidence="6" id="KW-1185">Reference proteome</keyword>
<reference evidence="5 6" key="1">
    <citation type="submission" date="2016-09" db="EMBL/GenBank/DDBJ databases">
        <authorList>
            <person name="Doonan J."/>
            <person name="Pachebat J.A."/>
            <person name="Golyshin P.N."/>
            <person name="Denman S."/>
            <person name="Mcdonald J.E."/>
        </authorList>
    </citation>
    <scope>NUCLEOTIDE SEQUENCE [LARGE SCALE GENOMIC DNA]</scope>
    <source>
        <strain evidence="5 6">NCPPB 3934</strain>
    </source>
</reference>
<dbReference type="SUPFAM" id="SSF47413">
    <property type="entry name" value="lambda repressor-like DNA-binding domains"/>
    <property type="match status" value="1"/>
</dbReference>
<accession>A0A421DRR5</accession>
<dbReference type="AlphaFoldDB" id="A0A421DRR5"/>
<keyword evidence="1" id="KW-0805">Transcription regulation</keyword>
<sequence length="153" mass="17450">MKDVADKAGVGMMTVSRVIRAPHQVSEKLRTLVRNTIAELGYIPNKNAHLLASSISNQTVIVLPKSEDVIYQDLLEKLIESLQDKWMPYHIVYITPKSPEAEKINLIHLIGPRNIFFVKISPTDDFLDLISDEKIDVYKIISPDDFYAVRIFI</sequence>
<evidence type="ECO:0000256" key="2">
    <source>
        <dbReference type="ARBA" id="ARBA00023125"/>
    </source>
</evidence>
<gene>
    <name evidence="5" type="ORF">BIY29_04580</name>
</gene>
<dbReference type="Pfam" id="PF00356">
    <property type="entry name" value="LacI"/>
    <property type="match status" value="1"/>
</dbReference>
<protein>
    <recommendedName>
        <fullName evidence="4">HTH lacI-type domain-containing protein</fullName>
    </recommendedName>
</protein>
<evidence type="ECO:0000256" key="3">
    <source>
        <dbReference type="ARBA" id="ARBA00023163"/>
    </source>
</evidence>
<evidence type="ECO:0000313" key="5">
    <source>
        <dbReference type="EMBL" id="RLM26895.1"/>
    </source>
</evidence>
<dbReference type="PROSITE" id="PS50932">
    <property type="entry name" value="HTH_LACI_2"/>
    <property type="match status" value="1"/>
</dbReference>
<dbReference type="Proteomes" id="UP000285648">
    <property type="component" value="Unassembled WGS sequence"/>
</dbReference>
<evidence type="ECO:0000256" key="1">
    <source>
        <dbReference type="ARBA" id="ARBA00023015"/>
    </source>
</evidence>
<keyword evidence="2" id="KW-0238">DNA-binding</keyword>
<dbReference type="InterPro" id="IPR000843">
    <property type="entry name" value="HTH_LacI"/>
</dbReference>
<name>A0A421DRR5_9GAMM</name>
<dbReference type="CDD" id="cd01392">
    <property type="entry name" value="HTH_LacI"/>
    <property type="match status" value="1"/>
</dbReference>
<dbReference type="PROSITE" id="PS00356">
    <property type="entry name" value="HTH_LACI_1"/>
    <property type="match status" value="1"/>
</dbReference>
<dbReference type="InterPro" id="IPR010982">
    <property type="entry name" value="Lambda_DNA-bd_dom_sf"/>
</dbReference>
<dbReference type="PANTHER" id="PTHR30146">
    <property type="entry name" value="LACI-RELATED TRANSCRIPTIONAL REPRESSOR"/>
    <property type="match status" value="1"/>
</dbReference>
<dbReference type="GO" id="GO:0000976">
    <property type="term" value="F:transcription cis-regulatory region binding"/>
    <property type="evidence" value="ECO:0007669"/>
    <property type="project" value="TreeGrafter"/>
</dbReference>